<dbReference type="OrthoDB" id="9806425at2"/>
<comment type="caution">
    <text evidence="3">The sequence shown here is derived from an EMBL/GenBank/DDBJ whole genome shotgun (WGS) entry which is preliminary data.</text>
</comment>
<keyword evidence="1" id="KW-0812">Transmembrane</keyword>
<feature type="transmembrane region" description="Helical" evidence="1">
    <location>
        <begin position="321"/>
        <end position="344"/>
    </location>
</feature>
<evidence type="ECO:0000259" key="2">
    <source>
        <dbReference type="Pfam" id="PF01970"/>
    </source>
</evidence>
<dbReference type="Proteomes" id="UP000246132">
    <property type="component" value="Unassembled WGS sequence"/>
</dbReference>
<dbReference type="AlphaFoldDB" id="A0A3A8AAQ3"/>
<sequence>MDLIAGLSLGFETALSPAALMFCFFGVSIGMFIGVLPGIGPLAAVAMILPVTYHLEVSSALIMLAGIFYGAQYGGSTASILLNLPGTSTTAVTAIDGYPMAQQGRAGVALFITTITSFFGGCLAIILLMSFAPALGAMALKFSSAEYFSIMLLGLIAAATMSLGSPIKGVVSVVAGLMLAMVGMDSTSGQLRYTFGILELQDGLNLVAMAMGLFGVAEILRNAGTPERDTSKLQKVRFRDLMPTRADLRQCWKPSLRGAGIGSFIGVLPGAGPTLAAFLAYAAEKRVAKDPSRFGRGAIEGISAPEAANNASTQAAFIPTLALGIPGDAAMAVLLGAMMIHGIQPRPEFFTMHADLFWGLVVSFWIGNLMLLVLNIPLIGIWVRILTVPKRLLFPAVIFFICVGVYSVNNNPFDVLMVIVFGLVGYVMNAFQYPTAPLLMGFILGPLIEQHFRRALLFSRGDMTTFIDRPISAAFLAASVLLLMTMALPVIKKLVTRAAERRGAGAD</sequence>
<feature type="transmembrane region" description="Helical" evidence="1">
    <location>
        <begin position="392"/>
        <end position="409"/>
    </location>
</feature>
<dbReference type="PANTHER" id="PTHR35342:SF5">
    <property type="entry name" value="TRICARBOXYLIC TRANSPORT PROTEIN"/>
    <property type="match status" value="1"/>
</dbReference>
<evidence type="ECO:0000313" key="3">
    <source>
        <dbReference type="EMBL" id="RKF07412.1"/>
    </source>
</evidence>
<feature type="transmembrane region" description="Helical" evidence="1">
    <location>
        <begin position="469"/>
        <end position="491"/>
    </location>
</feature>
<evidence type="ECO:0000313" key="4">
    <source>
        <dbReference type="Proteomes" id="UP000246132"/>
    </source>
</evidence>
<name>A0A3A8AAQ3_9HYPH</name>
<gene>
    <name evidence="3" type="ORF">DEM25_006305</name>
</gene>
<reference evidence="3 4" key="1">
    <citation type="journal article" date="2018" name="Int. J. Syst. Bacteriol.">
        <title>Oceaniradius stylonemae gen. nov., sp. nov., isolated from a red alga, Stylonema cornu-cervi.</title>
        <authorList>
            <person name="Jeong S."/>
        </authorList>
    </citation>
    <scope>NUCLEOTIDE SEQUENCE [LARGE SCALE GENOMIC DNA]</scope>
    <source>
        <strain evidence="3 4">StC1</strain>
    </source>
</reference>
<dbReference type="RefSeq" id="WP_109768875.1">
    <property type="nucleotide sequence ID" value="NZ_QFWV02000004.1"/>
</dbReference>
<keyword evidence="1" id="KW-0472">Membrane</keyword>
<feature type="transmembrane region" description="Helical" evidence="1">
    <location>
        <begin position="261"/>
        <end position="283"/>
    </location>
</feature>
<organism evidence="3 4">
    <name type="scientific">Oceaniradius stylonematis</name>
    <dbReference type="NCBI Taxonomy" id="2184161"/>
    <lineage>
        <taxon>Bacteria</taxon>
        <taxon>Pseudomonadati</taxon>
        <taxon>Pseudomonadota</taxon>
        <taxon>Alphaproteobacteria</taxon>
        <taxon>Hyphomicrobiales</taxon>
        <taxon>Ahrensiaceae</taxon>
        <taxon>Oceaniradius</taxon>
    </lineage>
</organism>
<dbReference type="InterPro" id="IPR002823">
    <property type="entry name" value="DUF112_TM"/>
</dbReference>
<evidence type="ECO:0000256" key="1">
    <source>
        <dbReference type="SAM" id="Phobius"/>
    </source>
</evidence>
<accession>A0A3A8AAQ3</accession>
<feature type="transmembrane region" description="Helical" evidence="1">
    <location>
        <begin position="415"/>
        <end position="448"/>
    </location>
</feature>
<proteinExistence type="predicted"/>
<feature type="transmembrane region" description="Helical" evidence="1">
    <location>
        <begin position="356"/>
        <end position="380"/>
    </location>
</feature>
<feature type="transmembrane region" description="Helical" evidence="1">
    <location>
        <begin position="108"/>
        <end position="135"/>
    </location>
</feature>
<dbReference type="EMBL" id="QFWV02000004">
    <property type="protein sequence ID" value="RKF07412.1"/>
    <property type="molecule type" value="Genomic_DNA"/>
</dbReference>
<keyword evidence="4" id="KW-1185">Reference proteome</keyword>
<keyword evidence="1" id="KW-1133">Transmembrane helix</keyword>
<dbReference type="Pfam" id="PF01970">
    <property type="entry name" value="TctA"/>
    <property type="match status" value="1"/>
</dbReference>
<feature type="domain" description="DUF112" evidence="2">
    <location>
        <begin position="20"/>
        <end position="439"/>
    </location>
</feature>
<protein>
    <submittedName>
        <fullName evidence="3">Tripartite tricarboxylate transporter permease</fullName>
    </submittedName>
</protein>
<dbReference type="PANTHER" id="PTHR35342">
    <property type="entry name" value="TRICARBOXYLIC TRANSPORT PROTEIN"/>
    <property type="match status" value="1"/>
</dbReference>
<feature type="transmembrane region" description="Helical" evidence="1">
    <location>
        <begin position="147"/>
        <end position="164"/>
    </location>
</feature>